<name>A0A4C1XMD7_EUMVA</name>
<protein>
    <submittedName>
        <fullName evidence="1">Uncharacterized protein</fullName>
    </submittedName>
</protein>
<dbReference type="Proteomes" id="UP000299102">
    <property type="component" value="Unassembled WGS sequence"/>
</dbReference>
<sequence>MAARDRIQVAQKGKRLHVCVLAWWESVALDTHFPFKSHLIPPSTALQNLCFAHGSSYVRRTVPVVVLHYGSAARPIKRSLGNSPRAYIYQSVLRLEKHSTAVQFIRT</sequence>
<evidence type="ECO:0000313" key="2">
    <source>
        <dbReference type="Proteomes" id="UP000299102"/>
    </source>
</evidence>
<organism evidence="1 2">
    <name type="scientific">Eumeta variegata</name>
    <name type="common">Bagworm moth</name>
    <name type="synonym">Eumeta japonica</name>
    <dbReference type="NCBI Taxonomy" id="151549"/>
    <lineage>
        <taxon>Eukaryota</taxon>
        <taxon>Metazoa</taxon>
        <taxon>Ecdysozoa</taxon>
        <taxon>Arthropoda</taxon>
        <taxon>Hexapoda</taxon>
        <taxon>Insecta</taxon>
        <taxon>Pterygota</taxon>
        <taxon>Neoptera</taxon>
        <taxon>Endopterygota</taxon>
        <taxon>Lepidoptera</taxon>
        <taxon>Glossata</taxon>
        <taxon>Ditrysia</taxon>
        <taxon>Tineoidea</taxon>
        <taxon>Psychidae</taxon>
        <taxon>Oiketicinae</taxon>
        <taxon>Eumeta</taxon>
    </lineage>
</organism>
<reference evidence="1 2" key="1">
    <citation type="journal article" date="2019" name="Commun. Biol.">
        <title>The bagworm genome reveals a unique fibroin gene that provides high tensile strength.</title>
        <authorList>
            <person name="Kono N."/>
            <person name="Nakamura H."/>
            <person name="Ohtoshi R."/>
            <person name="Tomita M."/>
            <person name="Numata K."/>
            <person name="Arakawa K."/>
        </authorList>
    </citation>
    <scope>NUCLEOTIDE SEQUENCE [LARGE SCALE GENOMIC DNA]</scope>
</reference>
<gene>
    <name evidence="1" type="ORF">EVAR_56486_1</name>
</gene>
<proteinExistence type="predicted"/>
<keyword evidence="2" id="KW-1185">Reference proteome</keyword>
<dbReference type="EMBL" id="BGZK01000868">
    <property type="protein sequence ID" value="GBP63375.1"/>
    <property type="molecule type" value="Genomic_DNA"/>
</dbReference>
<accession>A0A4C1XMD7</accession>
<comment type="caution">
    <text evidence="1">The sequence shown here is derived from an EMBL/GenBank/DDBJ whole genome shotgun (WGS) entry which is preliminary data.</text>
</comment>
<evidence type="ECO:0000313" key="1">
    <source>
        <dbReference type="EMBL" id="GBP63375.1"/>
    </source>
</evidence>
<dbReference type="AlphaFoldDB" id="A0A4C1XMD7"/>